<reference evidence="2 3" key="1">
    <citation type="journal article" date="2013" name="Curr. Biol.">
        <title>The Genome of the Foraminiferan Reticulomyxa filosa.</title>
        <authorList>
            <person name="Glockner G."/>
            <person name="Hulsmann N."/>
            <person name="Schleicher M."/>
            <person name="Noegel A.A."/>
            <person name="Eichinger L."/>
            <person name="Gallinger C."/>
            <person name="Pawlowski J."/>
            <person name="Sierra R."/>
            <person name="Euteneuer U."/>
            <person name="Pillet L."/>
            <person name="Moustafa A."/>
            <person name="Platzer M."/>
            <person name="Groth M."/>
            <person name="Szafranski K."/>
            <person name="Schliwa M."/>
        </authorList>
    </citation>
    <scope>NUCLEOTIDE SEQUENCE [LARGE SCALE GENOMIC DNA]</scope>
</reference>
<dbReference type="Gene3D" id="1.20.245.10">
    <property type="entry name" value="Lipoxygenase-1, Domain 5"/>
    <property type="match status" value="1"/>
</dbReference>
<dbReference type="SUPFAM" id="SSF48484">
    <property type="entry name" value="Lipoxigenase"/>
    <property type="match status" value="1"/>
</dbReference>
<protein>
    <submittedName>
        <fullName evidence="2">Uncharacterized protein</fullName>
    </submittedName>
</protein>
<organism evidence="2 3">
    <name type="scientific">Reticulomyxa filosa</name>
    <dbReference type="NCBI Taxonomy" id="46433"/>
    <lineage>
        <taxon>Eukaryota</taxon>
        <taxon>Sar</taxon>
        <taxon>Rhizaria</taxon>
        <taxon>Retaria</taxon>
        <taxon>Foraminifera</taxon>
        <taxon>Monothalamids</taxon>
        <taxon>Reticulomyxidae</taxon>
        <taxon>Reticulomyxa</taxon>
    </lineage>
</organism>
<gene>
    <name evidence="2" type="ORF">RFI_04786</name>
</gene>
<accession>X6P422</accession>
<dbReference type="InterPro" id="IPR036226">
    <property type="entry name" value="LipOase_C_sf"/>
</dbReference>
<dbReference type="EMBL" id="ASPP01004283">
    <property type="protein sequence ID" value="ETO32332.1"/>
    <property type="molecule type" value="Genomic_DNA"/>
</dbReference>
<comment type="caution">
    <text evidence="2">The sequence shown here is derived from an EMBL/GenBank/DDBJ whole genome shotgun (WGS) entry which is preliminary data.</text>
</comment>
<sequence length="395" mass="45831">NSHDKNEKYGMLELIQDFALVASTVAGKKKLGDKAKKSDAHWTWSCNEMYQYEIETEQKKSYYCNPSSSSASLSASSSPSLCLYGGCIYMNELYQVVRVTYMGYSYQPHDNEFASVCTKCFSSLWLRLCVDMTSTVSVCGFRTLCSHRDRHNFFHFNRYTSVHKKNKHIMTTRTATVSAAGTSLIDDDDNDDDDNDDDHDDTKREPITAGKKSPYVVIDVEEEAGGMFPELPELPKPKPKWTELCSELWQVLHTFVSEYVVFFYPNVDSITRDQALMDAWRTCPQARHRDLDRALVVYSVTEFLFDCIITKQLLLKFLLQRIVQYHDQNQVNIWNLRVGDHTKREYLNMYCILHMICQAQWGHYQQCQNDHLITLVTAPILQHYVNLIFFCCTFL</sequence>
<keyword evidence="3" id="KW-1185">Reference proteome</keyword>
<evidence type="ECO:0000313" key="2">
    <source>
        <dbReference type="EMBL" id="ETO32332.1"/>
    </source>
</evidence>
<feature type="region of interest" description="Disordered" evidence="1">
    <location>
        <begin position="182"/>
        <end position="207"/>
    </location>
</feature>
<name>X6P422_RETFI</name>
<dbReference type="Proteomes" id="UP000023152">
    <property type="component" value="Unassembled WGS sequence"/>
</dbReference>
<proteinExistence type="predicted"/>
<feature type="compositionally biased region" description="Acidic residues" evidence="1">
    <location>
        <begin position="185"/>
        <end position="199"/>
    </location>
</feature>
<dbReference type="AlphaFoldDB" id="X6P422"/>
<evidence type="ECO:0000313" key="3">
    <source>
        <dbReference type="Proteomes" id="UP000023152"/>
    </source>
</evidence>
<evidence type="ECO:0000256" key="1">
    <source>
        <dbReference type="SAM" id="MobiDB-lite"/>
    </source>
</evidence>
<feature type="non-terminal residue" evidence="2">
    <location>
        <position position="1"/>
    </location>
</feature>